<comment type="caution">
    <text evidence="2">The sequence shown here is derived from an EMBL/GenBank/DDBJ whole genome shotgun (WGS) entry which is preliminary data.</text>
</comment>
<reference evidence="2 3" key="1">
    <citation type="journal article" date="2018" name="J. Microbiol.">
        <title>Leifsonia flava sp. nov., a novel actinobacterium isolated from the rhizosphere of Aquilegia viridiflora.</title>
        <authorList>
            <person name="Cai Y."/>
            <person name="Tao W.Z."/>
            <person name="Ma Y.J."/>
            <person name="Cheng J."/>
            <person name="Zhang M.Y."/>
            <person name="Zhang Y.X."/>
        </authorList>
    </citation>
    <scope>NUCLEOTIDE SEQUENCE [LARGE SCALE GENOMIC DNA]</scope>
    <source>
        <strain evidence="2 3">SYP-B2174</strain>
    </source>
</reference>
<dbReference type="EMBL" id="SPQZ01000001">
    <property type="protein sequence ID" value="TFV99964.1"/>
    <property type="molecule type" value="Genomic_DNA"/>
</dbReference>
<organism evidence="2 3">
    <name type="scientific">Orlajensenia leifsoniae</name>
    <dbReference type="NCBI Taxonomy" id="2561933"/>
    <lineage>
        <taxon>Bacteria</taxon>
        <taxon>Bacillati</taxon>
        <taxon>Actinomycetota</taxon>
        <taxon>Actinomycetes</taxon>
        <taxon>Micrococcales</taxon>
        <taxon>Microbacteriaceae</taxon>
        <taxon>Orlajensenia</taxon>
    </lineage>
</organism>
<keyword evidence="1" id="KW-0472">Membrane</keyword>
<proteinExistence type="predicted"/>
<name>A0A4Y9R5S2_9MICO</name>
<sequence length="257" mass="27240">MTQDAERDRLVQRVYARASADEAEQSFVDPDTGERVSMRSSVWELMLHDRRVAAAAATPQVETAVPDAAADASVMDAAPSPPRGASRRSGRRMLLIGLAAGVLIGALAVTAVEAVNRAVLAAQPPTPAPTAMLETVFNSLAYPTANPGDAVVLGYARESFRQLASDIVSDDDVEIYAAIRNDGAYCLVSVVSGVRAVSECATAEEIGERGLRMEKTATRRGNPELLTLTIDWGRDGMITWHVDEAAYGPATTDLAPG</sequence>
<dbReference type="AlphaFoldDB" id="A0A4Y9R5S2"/>
<gene>
    <name evidence="2" type="ORF">E4M00_01845</name>
</gene>
<protein>
    <submittedName>
        <fullName evidence="2">Uncharacterized protein</fullName>
    </submittedName>
</protein>
<keyword evidence="1" id="KW-0812">Transmembrane</keyword>
<dbReference type="RefSeq" id="WP_135118852.1">
    <property type="nucleotide sequence ID" value="NZ_SPQZ01000001.1"/>
</dbReference>
<evidence type="ECO:0000313" key="3">
    <source>
        <dbReference type="Proteomes" id="UP000298127"/>
    </source>
</evidence>
<keyword evidence="1" id="KW-1133">Transmembrane helix</keyword>
<keyword evidence="3" id="KW-1185">Reference proteome</keyword>
<evidence type="ECO:0000256" key="1">
    <source>
        <dbReference type="SAM" id="Phobius"/>
    </source>
</evidence>
<accession>A0A4Y9R5S2</accession>
<dbReference type="Proteomes" id="UP000298127">
    <property type="component" value="Unassembled WGS sequence"/>
</dbReference>
<evidence type="ECO:0000313" key="2">
    <source>
        <dbReference type="EMBL" id="TFV99964.1"/>
    </source>
</evidence>
<feature type="transmembrane region" description="Helical" evidence="1">
    <location>
        <begin position="93"/>
        <end position="112"/>
    </location>
</feature>